<feature type="domain" description="VWFA" evidence="2">
    <location>
        <begin position="5"/>
        <end position="189"/>
    </location>
</feature>
<feature type="region of interest" description="Disordered" evidence="1">
    <location>
        <begin position="357"/>
        <end position="415"/>
    </location>
</feature>
<evidence type="ECO:0000313" key="3">
    <source>
        <dbReference type="EMBL" id="KAK7113207.1"/>
    </source>
</evidence>
<dbReference type="PROSITE" id="PS50234">
    <property type="entry name" value="VWFA"/>
    <property type="match status" value="1"/>
</dbReference>
<dbReference type="SUPFAM" id="SSF53300">
    <property type="entry name" value="vWA-like"/>
    <property type="match status" value="1"/>
</dbReference>
<keyword evidence="4" id="KW-1185">Reference proteome</keyword>
<dbReference type="Proteomes" id="UP001374579">
    <property type="component" value="Unassembled WGS sequence"/>
</dbReference>
<protein>
    <recommendedName>
        <fullName evidence="2">VWFA domain-containing protein</fullName>
    </recommendedName>
</protein>
<dbReference type="PANTHER" id="PTHR47824">
    <property type="entry name" value="UBIQUITIN-LIKE DOMAIN-CONTAINING PROTEIN"/>
    <property type="match status" value="1"/>
</dbReference>
<dbReference type="Gene3D" id="3.40.50.410">
    <property type="entry name" value="von Willebrand factor, type A domain"/>
    <property type="match status" value="1"/>
</dbReference>
<dbReference type="SMART" id="SM00327">
    <property type="entry name" value="VWA"/>
    <property type="match status" value="1"/>
</dbReference>
<evidence type="ECO:0000259" key="2">
    <source>
        <dbReference type="PROSITE" id="PS50234"/>
    </source>
</evidence>
<dbReference type="AlphaFoldDB" id="A0AAN9GLQ4"/>
<feature type="region of interest" description="Disordered" evidence="1">
    <location>
        <begin position="445"/>
        <end position="473"/>
    </location>
</feature>
<comment type="caution">
    <text evidence="3">The sequence shown here is derived from an EMBL/GenBank/DDBJ whole genome shotgun (WGS) entry which is preliminary data.</text>
</comment>
<dbReference type="Pfam" id="PF00092">
    <property type="entry name" value="VWA"/>
    <property type="match status" value="1"/>
</dbReference>
<evidence type="ECO:0000256" key="1">
    <source>
        <dbReference type="SAM" id="MobiDB-lite"/>
    </source>
</evidence>
<dbReference type="PANTHER" id="PTHR47824:SF3">
    <property type="entry name" value="UBIQUITIN-LIKE DOMAIN-CONTAINING PROTEIN"/>
    <property type="match status" value="1"/>
</dbReference>
<dbReference type="Pfam" id="PF03066">
    <property type="entry name" value="Nucleoplasmin"/>
    <property type="match status" value="1"/>
</dbReference>
<feature type="compositionally biased region" description="Acidic residues" evidence="1">
    <location>
        <begin position="385"/>
        <end position="398"/>
    </location>
</feature>
<dbReference type="SUPFAM" id="SSF69203">
    <property type="entry name" value="Nucleoplasmin-like core domain"/>
    <property type="match status" value="1"/>
</dbReference>
<dbReference type="Gene3D" id="2.60.120.340">
    <property type="entry name" value="Nucleoplasmin core domain"/>
    <property type="match status" value="1"/>
</dbReference>
<dbReference type="InterPro" id="IPR024057">
    <property type="entry name" value="Nucleoplasmin_core_dom"/>
</dbReference>
<feature type="compositionally biased region" description="Low complexity" evidence="1">
    <location>
        <begin position="399"/>
        <end position="411"/>
    </location>
</feature>
<name>A0AAN9GLQ4_9CAEN</name>
<evidence type="ECO:0000313" key="4">
    <source>
        <dbReference type="Proteomes" id="UP001374579"/>
    </source>
</evidence>
<dbReference type="EMBL" id="JBAMIC010000002">
    <property type="protein sequence ID" value="KAK7113207.1"/>
    <property type="molecule type" value="Genomic_DNA"/>
</dbReference>
<organism evidence="3 4">
    <name type="scientific">Littorina saxatilis</name>
    <dbReference type="NCBI Taxonomy" id="31220"/>
    <lineage>
        <taxon>Eukaryota</taxon>
        <taxon>Metazoa</taxon>
        <taxon>Spiralia</taxon>
        <taxon>Lophotrochozoa</taxon>
        <taxon>Mollusca</taxon>
        <taxon>Gastropoda</taxon>
        <taxon>Caenogastropoda</taxon>
        <taxon>Littorinimorpha</taxon>
        <taxon>Littorinoidea</taxon>
        <taxon>Littorinidae</taxon>
        <taxon>Littorina</taxon>
    </lineage>
</organism>
<sequence length="473" mass="52664">MASIQVAISFDTTGSMAKALAEVRKRISEMIRRLKTDIPGVNLSVIAHGDYCDEDIYVTKHLDFSDDDDRLVDFVNNVQDTHGGDAPECYELVLRLVRTKLTWKRKAQKILIVIGDSYPHPPTDPQNKDNIDWRKEARLLAEIGMRIYGVQINSNPPSTDFFRTITQMSGGCHLELSEFSTLSDVILAICYRSKGTDALKGLEREVRERYAPKPLHEDLEAVFTVLHQPHAVPTVPAKHKESPQLYKGKHTAFFWGGQITPSHPLTWEEPEDEHRVHRLKVTLAVLNPTAEQVEVNVVEVETTDINGQRVKQPLVKMVGGRDSTISVGVSFNSKVTFSLARGTGPVYLSGQHVAEALSEDQSEDKDETEACLESSGGDESIPSSDETEACLEASEGDESIPSSGESLSSSSKKTNQTLTSRSMFWRALTETDPVERSLRAFEPSFRVHGTRRASEGADRSLFQENPRPECKQS</sequence>
<dbReference type="InterPro" id="IPR036824">
    <property type="entry name" value="Nucleoplasmin_core_dom_sf"/>
</dbReference>
<reference evidence="3 4" key="1">
    <citation type="submission" date="2024-02" db="EMBL/GenBank/DDBJ databases">
        <title>Chromosome-scale genome assembly of the rough periwinkle Littorina saxatilis.</title>
        <authorList>
            <person name="De Jode A."/>
            <person name="Faria R."/>
            <person name="Formenti G."/>
            <person name="Sims Y."/>
            <person name="Smith T.P."/>
            <person name="Tracey A."/>
            <person name="Wood J.M.D."/>
            <person name="Zagrodzka Z.B."/>
            <person name="Johannesson K."/>
            <person name="Butlin R.K."/>
            <person name="Leder E.H."/>
        </authorList>
    </citation>
    <scope>NUCLEOTIDE SEQUENCE [LARGE SCALE GENOMIC DNA]</scope>
    <source>
        <strain evidence="3">Snail1</strain>
        <tissue evidence="3">Muscle</tissue>
    </source>
</reference>
<gene>
    <name evidence="3" type="ORF">V1264_012542</name>
</gene>
<dbReference type="InterPro" id="IPR036465">
    <property type="entry name" value="vWFA_dom_sf"/>
</dbReference>
<accession>A0AAN9GLQ4</accession>
<proteinExistence type="predicted"/>
<feature type="compositionally biased region" description="Acidic residues" evidence="1">
    <location>
        <begin position="357"/>
        <end position="370"/>
    </location>
</feature>
<dbReference type="InterPro" id="IPR002035">
    <property type="entry name" value="VWF_A"/>
</dbReference>